<dbReference type="InterPro" id="IPR015158">
    <property type="entry name" value="Bud22_dom"/>
</dbReference>
<feature type="coiled-coil region" evidence="2">
    <location>
        <begin position="52"/>
        <end position="82"/>
    </location>
</feature>
<organism evidence="5 6">
    <name type="scientific">Lithohypha guttulata</name>
    <dbReference type="NCBI Taxonomy" id="1690604"/>
    <lineage>
        <taxon>Eukaryota</taxon>
        <taxon>Fungi</taxon>
        <taxon>Dikarya</taxon>
        <taxon>Ascomycota</taxon>
        <taxon>Pezizomycotina</taxon>
        <taxon>Eurotiomycetes</taxon>
        <taxon>Chaetothyriomycetidae</taxon>
        <taxon>Chaetothyriales</taxon>
        <taxon>Trichomeriaceae</taxon>
        <taxon>Lithohypha</taxon>
    </lineage>
</organism>
<feature type="compositionally biased region" description="Polar residues" evidence="3">
    <location>
        <begin position="165"/>
        <end position="178"/>
    </location>
</feature>
<feature type="compositionally biased region" description="Basic and acidic residues" evidence="3">
    <location>
        <begin position="391"/>
        <end position="415"/>
    </location>
</feature>
<evidence type="ECO:0000313" key="5">
    <source>
        <dbReference type="EMBL" id="KAK5083901.1"/>
    </source>
</evidence>
<dbReference type="GO" id="GO:0030490">
    <property type="term" value="P:maturation of SSU-rRNA"/>
    <property type="evidence" value="ECO:0007669"/>
    <property type="project" value="TreeGrafter"/>
</dbReference>
<evidence type="ECO:0000256" key="1">
    <source>
        <dbReference type="ARBA" id="ARBA00023054"/>
    </source>
</evidence>
<accession>A0AAN7SX72</accession>
<dbReference type="EMBL" id="JAVRRJ010000006">
    <property type="protein sequence ID" value="KAK5083901.1"/>
    <property type="molecule type" value="Genomic_DNA"/>
</dbReference>
<keyword evidence="1 2" id="KW-0175">Coiled coil</keyword>
<dbReference type="Pfam" id="PF09073">
    <property type="entry name" value="BUD22"/>
    <property type="match status" value="1"/>
</dbReference>
<feature type="region of interest" description="Disordered" evidence="3">
    <location>
        <begin position="161"/>
        <end position="228"/>
    </location>
</feature>
<comment type="caution">
    <text evidence="5">The sequence shown here is derived from an EMBL/GenBank/DDBJ whole genome shotgun (WGS) entry which is preliminary data.</text>
</comment>
<dbReference type="InterPro" id="IPR037393">
    <property type="entry name" value="Bud22/SRFB1"/>
</dbReference>
<dbReference type="GO" id="GO:0030686">
    <property type="term" value="C:90S preribosome"/>
    <property type="evidence" value="ECO:0007669"/>
    <property type="project" value="TreeGrafter"/>
</dbReference>
<keyword evidence="6" id="KW-1185">Reference proteome</keyword>
<evidence type="ECO:0000259" key="4">
    <source>
        <dbReference type="Pfam" id="PF09073"/>
    </source>
</evidence>
<proteinExistence type="predicted"/>
<feature type="domain" description="Bud22" evidence="4">
    <location>
        <begin position="34"/>
        <end position="482"/>
    </location>
</feature>
<feature type="region of interest" description="Disordered" evidence="3">
    <location>
        <begin position="386"/>
        <end position="482"/>
    </location>
</feature>
<gene>
    <name evidence="5" type="ORF">LTR05_006408</name>
</gene>
<feature type="compositionally biased region" description="Low complexity" evidence="3">
    <location>
        <begin position="290"/>
        <end position="316"/>
    </location>
</feature>
<protein>
    <recommendedName>
        <fullName evidence="4">Bud22 domain-containing protein</fullName>
    </recommendedName>
</protein>
<feature type="region of interest" description="Disordered" evidence="3">
    <location>
        <begin position="250"/>
        <end position="361"/>
    </location>
</feature>
<sequence length="482" mass="52770">MPKRKRDEEIQEGISQIPDQAIRIKASRLKARFDNGVKQLTAQLKLARGFDRQKMTRRIKQAESDKAKLERLQAEIQVLKDIDEAKVAKNYLLKQCVRTKRIAEAEAFRTLFGSDVEKRVQGAGNGAESNVLGRLFKSNPVSEVLPEIMKGIREVLGVDKPLETNGHTNGIAQSSRQDGATEVPDDEFSGFSDEAAPNEAQPVNRNGISGIANDAEGSEISASDDMNIYDSRLATSSDDEDEEELELNDMEITTDEEDHSATDDGDDNNRPSLSPPAQQLKESNQPIKPPKSSQPQPTSTSFLPSLMHGGYYSGSESDSDPDNPNKSLFDALSSATSTTAIRKNRRGQRARQQIAEKKYGASAKHLLKARGAEGVHGDRQRFISGAASGTKRSDDGWDARRGAVGDRSRGARKQEMFGARTQGDREQKTRSVPSGVRATTVKQTGGNGNEKLHPSWEAARKRKMETANVGASSFAGKKITFD</sequence>
<evidence type="ECO:0000313" key="6">
    <source>
        <dbReference type="Proteomes" id="UP001309876"/>
    </source>
</evidence>
<dbReference type="PANTHER" id="PTHR23325:SF1">
    <property type="entry name" value="SERUM RESPONSE FACTOR-BINDING PROTEIN 1"/>
    <property type="match status" value="1"/>
</dbReference>
<dbReference type="AlphaFoldDB" id="A0AAN7SX72"/>
<feature type="compositionally biased region" description="Polar residues" evidence="3">
    <location>
        <begin position="270"/>
        <end position="286"/>
    </location>
</feature>
<name>A0AAN7SX72_9EURO</name>
<reference evidence="5 6" key="1">
    <citation type="submission" date="2023-08" db="EMBL/GenBank/DDBJ databases">
        <title>Black Yeasts Isolated from many extreme environments.</title>
        <authorList>
            <person name="Coleine C."/>
            <person name="Stajich J.E."/>
            <person name="Selbmann L."/>
        </authorList>
    </citation>
    <scope>NUCLEOTIDE SEQUENCE [LARGE SCALE GENOMIC DNA]</scope>
    <source>
        <strain evidence="5 6">CCFEE 5910</strain>
    </source>
</reference>
<feature type="compositionally biased region" description="Acidic residues" evidence="3">
    <location>
        <begin position="250"/>
        <end position="266"/>
    </location>
</feature>
<dbReference type="Proteomes" id="UP001309876">
    <property type="component" value="Unassembled WGS sequence"/>
</dbReference>
<evidence type="ECO:0000256" key="2">
    <source>
        <dbReference type="SAM" id="Coils"/>
    </source>
</evidence>
<dbReference type="PANTHER" id="PTHR23325">
    <property type="entry name" value="SERUM RESPONSE FACTOR-BINDING"/>
    <property type="match status" value="1"/>
</dbReference>
<dbReference type="GO" id="GO:0005634">
    <property type="term" value="C:nucleus"/>
    <property type="evidence" value="ECO:0007669"/>
    <property type="project" value="TreeGrafter"/>
</dbReference>
<evidence type="ECO:0000256" key="3">
    <source>
        <dbReference type="SAM" id="MobiDB-lite"/>
    </source>
</evidence>